<feature type="compositionally biased region" description="Polar residues" evidence="8">
    <location>
        <begin position="153"/>
        <end position="176"/>
    </location>
</feature>
<evidence type="ECO:0000313" key="10">
    <source>
        <dbReference type="Proteomes" id="UP000800096"/>
    </source>
</evidence>
<comment type="subcellular location">
    <subcellularLocation>
        <location evidence="1">Nucleus</location>
    </subcellularLocation>
</comment>
<feature type="compositionally biased region" description="Low complexity" evidence="8">
    <location>
        <begin position="199"/>
        <end position="224"/>
    </location>
</feature>
<evidence type="ECO:0000256" key="4">
    <source>
        <dbReference type="ARBA" id="ARBA00022776"/>
    </source>
</evidence>
<evidence type="ECO:0000256" key="1">
    <source>
        <dbReference type="ARBA" id="ARBA00004123"/>
    </source>
</evidence>
<evidence type="ECO:0000256" key="8">
    <source>
        <dbReference type="SAM" id="MobiDB-lite"/>
    </source>
</evidence>
<feature type="compositionally biased region" description="Acidic residues" evidence="8">
    <location>
        <begin position="895"/>
        <end position="911"/>
    </location>
</feature>
<proteinExistence type="inferred from homology"/>
<keyword evidence="3" id="KW-0132">Cell division</keyword>
<feature type="compositionally biased region" description="Polar residues" evidence="8">
    <location>
        <begin position="132"/>
        <end position="145"/>
    </location>
</feature>
<dbReference type="GO" id="GO:0051301">
    <property type="term" value="P:cell division"/>
    <property type="evidence" value="ECO:0007669"/>
    <property type="project" value="UniProtKB-KW"/>
</dbReference>
<evidence type="ECO:0000256" key="2">
    <source>
        <dbReference type="ARBA" id="ARBA00008585"/>
    </source>
</evidence>
<keyword evidence="7" id="KW-0131">Cell cycle</keyword>
<evidence type="ECO:0000256" key="6">
    <source>
        <dbReference type="ARBA" id="ARBA00023242"/>
    </source>
</evidence>
<protein>
    <submittedName>
        <fullName evidence="9">Cohesin loading factor-domain-containing protein</fullName>
    </submittedName>
</protein>
<dbReference type="Pfam" id="PF10345">
    <property type="entry name" value="Cohesin_load"/>
    <property type="match status" value="1"/>
</dbReference>
<dbReference type="InterPro" id="IPR019440">
    <property type="entry name" value="MAU2"/>
</dbReference>
<evidence type="ECO:0000256" key="5">
    <source>
        <dbReference type="ARBA" id="ARBA00022829"/>
    </source>
</evidence>
<reference evidence="9" key="1">
    <citation type="journal article" date="2020" name="Stud. Mycol.">
        <title>101 Dothideomycetes genomes: a test case for predicting lifestyles and emergence of pathogens.</title>
        <authorList>
            <person name="Haridas S."/>
            <person name="Albert R."/>
            <person name="Binder M."/>
            <person name="Bloem J."/>
            <person name="Labutti K."/>
            <person name="Salamov A."/>
            <person name="Andreopoulos B."/>
            <person name="Baker S."/>
            <person name="Barry K."/>
            <person name="Bills G."/>
            <person name="Bluhm B."/>
            <person name="Cannon C."/>
            <person name="Castanera R."/>
            <person name="Culley D."/>
            <person name="Daum C."/>
            <person name="Ezra D."/>
            <person name="Gonzalez J."/>
            <person name="Henrissat B."/>
            <person name="Kuo A."/>
            <person name="Liang C."/>
            <person name="Lipzen A."/>
            <person name="Lutzoni F."/>
            <person name="Magnuson J."/>
            <person name="Mondo S."/>
            <person name="Nolan M."/>
            <person name="Ohm R."/>
            <person name="Pangilinan J."/>
            <person name="Park H.-J."/>
            <person name="Ramirez L."/>
            <person name="Alfaro M."/>
            <person name="Sun H."/>
            <person name="Tritt A."/>
            <person name="Yoshinaga Y."/>
            <person name="Zwiers L.-H."/>
            <person name="Turgeon B."/>
            <person name="Goodwin S."/>
            <person name="Spatafora J."/>
            <person name="Crous P."/>
            <person name="Grigoriev I."/>
        </authorList>
    </citation>
    <scope>NUCLEOTIDE SEQUENCE</scope>
    <source>
        <strain evidence="9">HMLAC05119</strain>
    </source>
</reference>
<evidence type="ECO:0000256" key="3">
    <source>
        <dbReference type="ARBA" id="ARBA00022618"/>
    </source>
</evidence>
<dbReference type="OrthoDB" id="5565328at2759"/>
<gene>
    <name evidence="9" type="ORF">BDU57DRAFT_514576</name>
</gene>
<accession>A0A6A5QQL5</accession>
<dbReference type="PANTHER" id="PTHR21394">
    <property type="entry name" value="MAU2 CHROMATID COHESION FACTOR HOMOLOG"/>
    <property type="match status" value="1"/>
</dbReference>
<feature type="region of interest" description="Disordered" evidence="8">
    <location>
        <begin position="1"/>
        <end position="252"/>
    </location>
</feature>
<dbReference type="GO" id="GO:0007059">
    <property type="term" value="P:chromosome segregation"/>
    <property type="evidence" value="ECO:0007669"/>
    <property type="project" value="UniProtKB-KW"/>
</dbReference>
<keyword evidence="4" id="KW-0498">Mitosis</keyword>
<dbReference type="Proteomes" id="UP000800096">
    <property type="component" value="Unassembled WGS sequence"/>
</dbReference>
<name>A0A6A5QQL5_AMPQU</name>
<keyword evidence="10" id="KW-1185">Reference proteome</keyword>
<feature type="region of interest" description="Disordered" evidence="8">
    <location>
        <begin position="892"/>
        <end position="911"/>
    </location>
</feature>
<feature type="compositionally biased region" description="Pro residues" evidence="8">
    <location>
        <begin position="177"/>
        <end position="186"/>
    </location>
</feature>
<feature type="compositionally biased region" description="Low complexity" evidence="8">
    <location>
        <begin position="83"/>
        <end position="103"/>
    </location>
</feature>
<evidence type="ECO:0000256" key="7">
    <source>
        <dbReference type="ARBA" id="ARBA00023306"/>
    </source>
</evidence>
<dbReference type="AlphaFoldDB" id="A0A6A5QQL5"/>
<organism evidence="9 10">
    <name type="scientific">Ampelomyces quisqualis</name>
    <name type="common">Powdery mildew agent</name>
    <dbReference type="NCBI Taxonomy" id="50730"/>
    <lineage>
        <taxon>Eukaryota</taxon>
        <taxon>Fungi</taxon>
        <taxon>Dikarya</taxon>
        <taxon>Ascomycota</taxon>
        <taxon>Pezizomycotina</taxon>
        <taxon>Dothideomycetes</taxon>
        <taxon>Pleosporomycetidae</taxon>
        <taxon>Pleosporales</taxon>
        <taxon>Pleosporineae</taxon>
        <taxon>Phaeosphaeriaceae</taxon>
        <taxon>Ampelomyces</taxon>
    </lineage>
</organism>
<comment type="similarity">
    <text evidence="2">Belongs to the SCC4/mau-2 family.</text>
</comment>
<dbReference type="EMBL" id="ML979134">
    <property type="protein sequence ID" value="KAF1918031.1"/>
    <property type="molecule type" value="Genomic_DNA"/>
</dbReference>
<dbReference type="GO" id="GO:0005634">
    <property type="term" value="C:nucleus"/>
    <property type="evidence" value="ECO:0007669"/>
    <property type="project" value="UniProtKB-SubCell"/>
</dbReference>
<dbReference type="GO" id="GO:0007064">
    <property type="term" value="P:mitotic sister chromatid cohesion"/>
    <property type="evidence" value="ECO:0007669"/>
    <property type="project" value="InterPro"/>
</dbReference>
<keyword evidence="5" id="KW-0159">Chromosome partition</keyword>
<sequence length="911" mass="100175">MDPHQNPNWPPQAYASGQYVPYTPHQQQQYQFANGHHRPTIPPHYGSIQGQMSQGYAQLHPQQPRPHAAVPQPTSQQYPGMHQAYLPPLQQQQPRAQPQVVIPPKQPPKHLHYVSPMQQMQPPKIRHVQTPVHRTSSTGVAQTDGSGDRRRYSNQQALTPPQSKHVQRSQSHQENSPWPPQQPAHAPPQNHHSHRAPLQQQSTPQQRVSPSSQTPSSQQRSPSVHAGSKPKAHPQVVIPARPSSHLLTPSKRANVPSKALPADLSVMLLSAADEYIAAARGMGALLLRNGRDADVEQYHKLMATGLGCMDTVLREFNMLPRDEAKLRLRYASLLIEETDNTTEIDEVLSKQISLCGRCRLQDLKYAALHLQARYQFKTNRRAALKSLDKPISEAETFQHIAWVYAFRFLKVSLALQVPGRIEVASVLQQLRSISAHAERRGDRAVYVACNVLEALVHLRSGAADRVEQAQRAIATARSHQLQLSAEQLGSFGILLNMNDLVCGIQSGVSNNPNSVALMSDIVDSTKSDTSGSDYGIVTLPIGRSAGEGLTTDTGGIFRKNAAGGDELVFAWLPDDDVHTLCAYVCAVDQHAQTRGFGYLKDAHQAAKLAVNRPMALGMPVSLAVAQQNWNDVLDWHVLVAISLTSCYRQDKAYANEALQVLKKRVTKLPRDSGDMYTLMLSYVSAVCEQGNGSLDSALRTYCSSAFQLPAPGAVASTKSDLAILAALNRLLIVRHPKHPQHDTVTALLAQVKPLCEDHCNQYMQMAYRLSNAMSYPDTAPDASIKGKRTNVQAAANRARSILHKTGNREFITMALSYLCETFFIDTTTEKGPQAASAVRQHSKASKSPLWMAVAAGLCMHNFQLNGLIKEAQEAQREYESLVHLLPASLPVGADVDAEGDDDDAEGEDDDD</sequence>
<keyword evidence="6" id="KW-0539">Nucleus</keyword>
<evidence type="ECO:0000313" key="9">
    <source>
        <dbReference type="EMBL" id="KAF1918031.1"/>
    </source>
</evidence>